<dbReference type="EMBL" id="HBEZ01044733">
    <property type="protein sequence ID" value="CAD8646930.1"/>
    <property type="molecule type" value="Transcribed_RNA"/>
</dbReference>
<accession>A0A7S0QT43</accession>
<dbReference type="PANTHER" id="PTHR23113">
    <property type="entry name" value="GUANINE NUCLEOTIDE EXCHANGE FACTOR"/>
    <property type="match status" value="1"/>
</dbReference>
<dbReference type="PROSITE" id="PS50212">
    <property type="entry name" value="RASGEF_NTER"/>
    <property type="match status" value="1"/>
</dbReference>
<evidence type="ECO:0008006" key="6">
    <source>
        <dbReference type="Google" id="ProtNLM"/>
    </source>
</evidence>
<feature type="domain" description="Ras-GEF" evidence="3">
    <location>
        <begin position="673"/>
        <end position="912"/>
    </location>
</feature>
<evidence type="ECO:0000313" key="5">
    <source>
        <dbReference type="EMBL" id="CAD8646930.1"/>
    </source>
</evidence>
<keyword evidence="1 2" id="KW-0344">Guanine-nucleotide releasing factor</keyword>
<evidence type="ECO:0000259" key="4">
    <source>
        <dbReference type="PROSITE" id="PS50212"/>
    </source>
</evidence>
<evidence type="ECO:0000256" key="2">
    <source>
        <dbReference type="PROSITE-ProRule" id="PRU00168"/>
    </source>
</evidence>
<sequence length="916" mass="102993">MASNLALALAGMAEMGVPVMWTPAEVAAYPGDDDALLLLQVHAVYAILSADVPTELLQATLQERRELRPGEHFRDRRRRAQAALRATAMWQQNQPCTALPIRTVTLSALDLCQETYLDTHSLTDFSPIRSITQGQDVSYRDKSSKSEVSCTTIGKDEAGSAWNRGAEDDKGELQGGLRLSERWSSSGLDTPQTVAVGGGTAAVAIRIDRLKASERDWPRREKELLRLEQTVAALREEVNRLDEYVEQDRESVAWHVQSNGSAAGTEKIGRVPADQQNLVSEWRDSDPAAAARLLALDPQKQLDNYPVPMSPSLISFIASEASCLPHDLEEAKRAGLVYSSSHDDPTDFFRRNENGDNSQGALQALLSKISLESNPSPIIALDTARSLIRGQRLSTGTQSDTESIWRPEIASPSSSITFRLPRDIQPIYSVTESGNMILEGSNLNQAIEILSTYEHPGDDDELMMAVVLVHRLVSTPMIFLKKLISRFHVVVNIVRSRDESSTDKTWDDENDNNEVVVMRHKICSIILVWLRDFYRDLSDDSALVATLKMFLGLASHSPGEDHSIQFTEDVYISEEVDWSNLMLVKDVMQRVLEDRLALLAIHQEFLSEKVVGGLKHPRAASQASMFGGYPPAQQATMIKNSGNFEHEHGSSSALPGKTLPTIHNRSWHLLQLKCIDVARQLTLLESRLFFRIRYDDLLQSDAFIDGSWRRGTDSFLQRMLDSSERISQWVSTTIVMEQEHQKRVLLIEYFVDVADECQQLRNFSTMMAVWDGLKSEPVRRLERASGEALVGRVLPVYAYIDQLVSEKNDFSHLCSVIDMVQQNEPCVPFLMGYLSEITRIHKQHKDMLLNAGSQVLNLRKARLLASAVKRIVRHQDCRYNFPVLEPVESYLSDLLIVDQETLIARSMKLEPPYRYV</sequence>
<dbReference type="InterPro" id="IPR001895">
    <property type="entry name" value="RASGEF_cat_dom"/>
</dbReference>
<name>A0A7S0QT43_9CRYP</name>
<dbReference type="AlphaFoldDB" id="A0A7S0QT43"/>
<protein>
    <recommendedName>
        <fullName evidence="6">Ras-GEF domain-containing protein</fullName>
    </recommendedName>
</protein>
<dbReference type="Pfam" id="PF00617">
    <property type="entry name" value="RasGEF"/>
    <property type="match status" value="1"/>
</dbReference>
<gene>
    <name evidence="5" type="ORF">CCUR1050_LOCUS24615</name>
</gene>
<dbReference type="Pfam" id="PF00618">
    <property type="entry name" value="RasGEF_N"/>
    <property type="match status" value="1"/>
</dbReference>
<dbReference type="SMART" id="SM00147">
    <property type="entry name" value="RasGEF"/>
    <property type="match status" value="1"/>
</dbReference>
<dbReference type="SUPFAM" id="SSF48366">
    <property type="entry name" value="Ras GEF"/>
    <property type="match status" value="1"/>
</dbReference>
<dbReference type="PROSITE" id="PS50009">
    <property type="entry name" value="RASGEF_CAT"/>
    <property type="match status" value="1"/>
</dbReference>
<dbReference type="Gene3D" id="1.10.840.10">
    <property type="entry name" value="Ras guanine-nucleotide exchange factors catalytic domain"/>
    <property type="match status" value="1"/>
</dbReference>
<dbReference type="InterPro" id="IPR036964">
    <property type="entry name" value="RASGEF_cat_dom_sf"/>
</dbReference>
<dbReference type="InterPro" id="IPR000651">
    <property type="entry name" value="Ras-like_Gua-exchang_fac_N"/>
</dbReference>
<dbReference type="InterPro" id="IPR008937">
    <property type="entry name" value="Ras-like_GEF"/>
</dbReference>
<dbReference type="Gene3D" id="1.20.870.10">
    <property type="entry name" value="Son of sevenless (SoS) protein Chain: S domain 1"/>
    <property type="match status" value="1"/>
</dbReference>
<proteinExistence type="predicted"/>
<dbReference type="InterPro" id="IPR023578">
    <property type="entry name" value="Ras_GEF_dom_sf"/>
</dbReference>
<organism evidence="5">
    <name type="scientific">Cryptomonas curvata</name>
    <dbReference type="NCBI Taxonomy" id="233186"/>
    <lineage>
        <taxon>Eukaryota</taxon>
        <taxon>Cryptophyceae</taxon>
        <taxon>Cryptomonadales</taxon>
        <taxon>Cryptomonadaceae</taxon>
        <taxon>Cryptomonas</taxon>
    </lineage>
</organism>
<reference evidence="5" key="1">
    <citation type="submission" date="2021-01" db="EMBL/GenBank/DDBJ databases">
        <authorList>
            <person name="Corre E."/>
            <person name="Pelletier E."/>
            <person name="Niang G."/>
            <person name="Scheremetjew M."/>
            <person name="Finn R."/>
            <person name="Kale V."/>
            <person name="Holt S."/>
            <person name="Cochrane G."/>
            <person name="Meng A."/>
            <person name="Brown T."/>
            <person name="Cohen L."/>
        </authorList>
    </citation>
    <scope>NUCLEOTIDE SEQUENCE</scope>
    <source>
        <strain evidence="5">CCAP979/52</strain>
    </source>
</reference>
<dbReference type="PANTHER" id="PTHR23113:SF368">
    <property type="entry name" value="CELL DIVISION CONTROL PROTEIN 25"/>
    <property type="match status" value="1"/>
</dbReference>
<evidence type="ECO:0000256" key="1">
    <source>
        <dbReference type="ARBA" id="ARBA00022658"/>
    </source>
</evidence>
<dbReference type="GO" id="GO:0005085">
    <property type="term" value="F:guanyl-nucleotide exchange factor activity"/>
    <property type="evidence" value="ECO:0007669"/>
    <property type="project" value="UniProtKB-KW"/>
</dbReference>
<dbReference type="GO" id="GO:0007265">
    <property type="term" value="P:Ras protein signal transduction"/>
    <property type="evidence" value="ECO:0007669"/>
    <property type="project" value="TreeGrafter"/>
</dbReference>
<feature type="domain" description="N-terminal Ras-GEF" evidence="4">
    <location>
        <begin position="434"/>
        <end position="575"/>
    </location>
</feature>
<dbReference type="GO" id="GO:0005886">
    <property type="term" value="C:plasma membrane"/>
    <property type="evidence" value="ECO:0007669"/>
    <property type="project" value="TreeGrafter"/>
</dbReference>
<evidence type="ECO:0000259" key="3">
    <source>
        <dbReference type="PROSITE" id="PS50009"/>
    </source>
</evidence>